<evidence type="ECO:0000256" key="1">
    <source>
        <dbReference type="SAM" id="MobiDB-lite"/>
    </source>
</evidence>
<protein>
    <recommendedName>
        <fullName evidence="4">Secreted protein</fullName>
    </recommendedName>
</protein>
<sequence length="67" mass="7339">MTVLERWVVGMTFLSLFASSRTPVAVFRGLTAEFSATLVLVLVSLSSSSAHSSLNNKNQNWSFSTRT</sequence>
<reference evidence="2" key="1">
    <citation type="submission" date="2024-02" db="EMBL/GenBank/DDBJ databases">
        <authorList>
            <consortium name="ELIXIR-Norway"/>
            <consortium name="Elixir Norway"/>
        </authorList>
    </citation>
    <scope>NUCLEOTIDE SEQUENCE</scope>
</reference>
<organism evidence="2 3">
    <name type="scientific">Sphagnum jensenii</name>
    <dbReference type="NCBI Taxonomy" id="128206"/>
    <lineage>
        <taxon>Eukaryota</taxon>
        <taxon>Viridiplantae</taxon>
        <taxon>Streptophyta</taxon>
        <taxon>Embryophyta</taxon>
        <taxon>Bryophyta</taxon>
        <taxon>Sphagnophytina</taxon>
        <taxon>Sphagnopsida</taxon>
        <taxon>Sphagnales</taxon>
        <taxon>Sphagnaceae</taxon>
        <taxon>Sphagnum</taxon>
    </lineage>
</organism>
<feature type="region of interest" description="Disordered" evidence="1">
    <location>
        <begin position="48"/>
        <end position="67"/>
    </location>
</feature>
<evidence type="ECO:0008006" key="4">
    <source>
        <dbReference type="Google" id="ProtNLM"/>
    </source>
</evidence>
<name>A0ABP0WJJ1_9BRYO</name>
<accession>A0ABP0WJJ1</accession>
<keyword evidence="3" id="KW-1185">Reference proteome</keyword>
<dbReference type="Proteomes" id="UP001497444">
    <property type="component" value="Chromosome 18"/>
</dbReference>
<feature type="compositionally biased region" description="Polar residues" evidence="1">
    <location>
        <begin position="55"/>
        <end position="67"/>
    </location>
</feature>
<proteinExistence type="predicted"/>
<evidence type="ECO:0000313" key="2">
    <source>
        <dbReference type="EMBL" id="CAK9266609.1"/>
    </source>
</evidence>
<evidence type="ECO:0000313" key="3">
    <source>
        <dbReference type="Proteomes" id="UP001497444"/>
    </source>
</evidence>
<dbReference type="EMBL" id="OZ020113">
    <property type="protein sequence ID" value="CAK9266609.1"/>
    <property type="molecule type" value="Genomic_DNA"/>
</dbReference>
<gene>
    <name evidence="2" type="ORF">CSSPJE1EN1_LOCUS12087</name>
</gene>